<protein>
    <recommendedName>
        <fullName evidence="4">Histidine kinase group protein</fullName>
    </recommendedName>
</protein>
<feature type="compositionally biased region" description="Acidic residues" evidence="1">
    <location>
        <begin position="760"/>
        <end position="769"/>
    </location>
</feature>
<comment type="caution">
    <text evidence="2">The sequence shown here is derived from an EMBL/GenBank/DDBJ whole genome shotgun (WGS) entry which is preliminary data.</text>
</comment>
<dbReference type="Proteomes" id="UP000245956">
    <property type="component" value="Unassembled WGS sequence"/>
</dbReference>
<feature type="compositionally biased region" description="Acidic residues" evidence="1">
    <location>
        <begin position="712"/>
        <end position="732"/>
    </location>
</feature>
<accession>A0A2U3E505</accession>
<feature type="compositionally biased region" description="Acidic residues" evidence="1">
    <location>
        <begin position="676"/>
        <end position="701"/>
    </location>
</feature>
<evidence type="ECO:0000313" key="2">
    <source>
        <dbReference type="EMBL" id="PWI69569.1"/>
    </source>
</evidence>
<gene>
    <name evidence="2" type="ORF">PCL_00481</name>
</gene>
<evidence type="ECO:0000313" key="3">
    <source>
        <dbReference type="Proteomes" id="UP000245956"/>
    </source>
</evidence>
<feature type="region of interest" description="Disordered" evidence="1">
    <location>
        <begin position="667"/>
        <end position="769"/>
    </location>
</feature>
<dbReference type="EMBL" id="LCWV01000011">
    <property type="protein sequence ID" value="PWI69569.1"/>
    <property type="molecule type" value="Genomic_DNA"/>
</dbReference>
<evidence type="ECO:0008006" key="4">
    <source>
        <dbReference type="Google" id="ProtNLM"/>
    </source>
</evidence>
<sequence>MLDSATAGQDNSPTMDDSLDPAELFKAEVRRKAQADGLSADEAEVLASVALDVLRVKAASKRPGSPVTKTELADAVKQHAVEEVEKSNARKEKLLEEGLNLIGAMTQEELDEFMENNTDEYSDDYYDYEESEDDREGHVVGTEECGVLGRQAKRFVFEADGLEEVFGEEEEKPYDLCADMASLRLSMCRDGMDLITALCQSVELTVEIAKHLRPEDLLTLYSTSRAFYQTFNGHALSVIRQIIAHKAPEAGRVFAFNMYRRHLVIDPAGRVWGYQMSEAERYANNIKSKKVRTVPGMRYLQLVLTRDRCCREILAMLARMGHRTPRGTLDALLRMWLTMEVGLTSQREAMMRSKLLWRNRDLFNAQLFFVKLTMLSNEPSFGERRVNILQICLSQRCGLMFLWEVLLRKRWTTAAEIMQVKLAYRTALRNTSLDIDRNKPTFGVPFININQGHSEGWGSGHAHLMRPDELVAGESIRRGLDLHIHLKFMALWGYWDWFTGENLVPTEEEIYISDEETTLAHMDTSHHWKKKHAMKKRWLTLTPEQQRQVRETDEDERLMALAWASKEQMIAEDMGDGEARAPKLEHEIERGIIVHMPKSKLQPPKATDSVAAWAEYSSKALSGVPHEPAGDEALRAQALHHHGPEADEWDWLDWLEQDLYSKDALAAAATAQQAQEDAEMADGEDDGDEDESEDNDDEAGSSDDYGSYCTDDNGEAGDEDMEADEETGDIVDEVLARVNGGEDVVMADGGGTTGSAEEDHMLEDDEDDMSDCSGVMLRSGQDLEGFVNGFFQGNDL</sequence>
<name>A0A2U3E505_PURLI</name>
<reference evidence="2 3" key="1">
    <citation type="journal article" date="2016" name="Front. Microbiol.">
        <title>Genome and transcriptome sequences reveal the specific parasitism of the nematophagous Purpureocillium lilacinum 36-1.</title>
        <authorList>
            <person name="Xie J."/>
            <person name="Li S."/>
            <person name="Mo C."/>
            <person name="Xiao X."/>
            <person name="Peng D."/>
            <person name="Wang G."/>
            <person name="Xiao Y."/>
        </authorList>
    </citation>
    <scope>NUCLEOTIDE SEQUENCE [LARGE SCALE GENOMIC DNA]</scope>
    <source>
        <strain evidence="2 3">36-1</strain>
    </source>
</reference>
<proteinExistence type="predicted"/>
<dbReference type="AlphaFoldDB" id="A0A2U3E505"/>
<evidence type="ECO:0000256" key="1">
    <source>
        <dbReference type="SAM" id="MobiDB-lite"/>
    </source>
</evidence>
<feature type="compositionally biased region" description="Polar residues" evidence="1">
    <location>
        <begin position="1"/>
        <end position="15"/>
    </location>
</feature>
<organism evidence="2 3">
    <name type="scientific">Purpureocillium lilacinum</name>
    <name type="common">Paecilomyces lilacinus</name>
    <dbReference type="NCBI Taxonomy" id="33203"/>
    <lineage>
        <taxon>Eukaryota</taxon>
        <taxon>Fungi</taxon>
        <taxon>Dikarya</taxon>
        <taxon>Ascomycota</taxon>
        <taxon>Pezizomycotina</taxon>
        <taxon>Sordariomycetes</taxon>
        <taxon>Hypocreomycetidae</taxon>
        <taxon>Hypocreales</taxon>
        <taxon>Ophiocordycipitaceae</taxon>
        <taxon>Purpureocillium</taxon>
    </lineage>
</organism>
<feature type="region of interest" description="Disordered" evidence="1">
    <location>
        <begin position="1"/>
        <end position="22"/>
    </location>
</feature>